<feature type="transmembrane region" description="Helical" evidence="16">
    <location>
        <begin position="1164"/>
        <end position="1183"/>
    </location>
</feature>
<proteinExistence type="inferred from homology"/>
<comment type="catalytic activity">
    <reaction evidence="15">
        <text>cholesterol(in) = cholesterol(out)</text>
        <dbReference type="Rhea" id="RHEA:39747"/>
        <dbReference type="ChEBI" id="CHEBI:16113"/>
    </reaction>
</comment>
<dbReference type="FunFam" id="1.20.1640.10:FF:000008">
    <property type="entry name" value="NPC intracellular cholesterol transporter 1"/>
    <property type="match status" value="1"/>
</dbReference>
<keyword evidence="9" id="KW-0443">Lipid metabolism</keyword>
<evidence type="ECO:0000256" key="13">
    <source>
        <dbReference type="ARBA" id="ARBA00023180"/>
    </source>
</evidence>
<feature type="chain" id="PRO_5012686832" evidence="17">
    <location>
        <begin position="20"/>
        <end position="1238"/>
    </location>
</feature>
<dbReference type="Pfam" id="PF22314">
    <property type="entry name" value="NPC1_MLD"/>
    <property type="match status" value="1"/>
</dbReference>
<dbReference type="SUPFAM" id="SSF82866">
    <property type="entry name" value="Multidrug efflux transporter AcrB transmembrane domain"/>
    <property type="match status" value="2"/>
</dbReference>
<dbReference type="STRING" id="418985.A0A1V9XBX1"/>
<dbReference type="EMBL" id="MNPL01015571">
    <property type="protein sequence ID" value="OQR71017.1"/>
    <property type="molecule type" value="Genomic_DNA"/>
</dbReference>
<feature type="transmembrane region" description="Helical" evidence="16">
    <location>
        <begin position="1091"/>
        <end position="1112"/>
    </location>
</feature>
<dbReference type="GO" id="GO:0015918">
    <property type="term" value="P:sterol transport"/>
    <property type="evidence" value="ECO:0007669"/>
    <property type="project" value="TreeGrafter"/>
</dbReference>
<comment type="similarity">
    <text evidence="2">Belongs to the patched family.</text>
</comment>
<evidence type="ECO:0000256" key="17">
    <source>
        <dbReference type="SAM" id="SignalP"/>
    </source>
</evidence>
<dbReference type="GO" id="GO:0030299">
    <property type="term" value="P:intestinal cholesterol absorption"/>
    <property type="evidence" value="ECO:0007669"/>
    <property type="project" value="TreeGrafter"/>
</dbReference>
<keyword evidence="6 17" id="KW-0732">Signal</keyword>
<evidence type="ECO:0000256" key="15">
    <source>
        <dbReference type="ARBA" id="ARBA00034049"/>
    </source>
</evidence>
<evidence type="ECO:0000256" key="16">
    <source>
        <dbReference type="SAM" id="Phobius"/>
    </source>
</evidence>
<evidence type="ECO:0000256" key="10">
    <source>
        <dbReference type="ARBA" id="ARBA00023136"/>
    </source>
</evidence>
<dbReference type="GO" id="GO:0012505">
    <property type="term" value="C:endomembrane system"/>
    <property type="evidence" value="ECO:0007669"/>
    <property type="project" value="UniProtKB-SubCell"/>
</dbReference>
<dbReference type="GO" id="GO:0008203">
    <property type="term" value="P:cholesterol metabolic process"/>
    <property type="evidence" value="ECO:0007669"/>
    <property type="project" value="UniProtKB-KW"/>
</dbReference>
<keyword evidence="4" id="KW-0153">Cholesterol metabolism</keyword>
<feature type="transmembrane region" description="Helical" evidence="16">
    <location>
        <begin position="1118"/>
        <end position="1143"/>
    </location>
</feature>
<comment type="caution">
    <text evidence="19">The sequence shown here is derived from an EMBL/GenBank/DDBJ whole genome shotgun (WGS) entry which is preliminary data.</text>
</comment>
<keyword evidence="8" id="KW-0445">Lipid transport</keyword>
<dbReference type="OrthoDB" id="6510177at2759"/>
<reference evidence="19 20" key="1">
    <citation type="journal article" date="2017" name="Gigascience">
        <title>Draft genome of the honey bee ectoparasitic mite, Tropilaelaps mercedesae, is shaped by the parasitic life history.</title>
        <authorList>
            <person name="Dong X."/>
            <person name="Armstrong S.D."/>
            <person name="Xia D."/>
            <person name="Makepeace B.L."/>
            <person name="Darby A.C."/>
            <person name="Kadowaki T."/>
        </authorList>
    </citation>
    <scope>NUCLEOTIDE SEQUENCE [LARGE SCALE GENOMIC DNA]</scope>
    <source>
        <strain evidence="19">Wuxi-XJTLU</strain>
    </source>
</reference>
<keyword evidence="13" id="KW-0325">Glycoprotein</keyword>
<keyword evidence="5 16" id="KW-0812">Transmembrane</keyword>
<dbReference type="PANTHER" id="PTHR45727:SF2">
    <property type="entry name" value="NPC INTRACELLULAR CHOLESTEROL TRANSPORTER 1"/>
    <property type="match status" value="1"/>
</dbReference>
<dbReference type="PANTHER" id="PTHR45727">
    <property type="entry name" value="NPC INTRACELLULAR CHOLESTEROL TRANSPORTER 1"/>
    <property type="match status" value="1"/>
</dbReference>
<evidence type="ECO:0000256" key="6">
    <source>
        <dbReference type="ARBA" id="ARBA00022729"/>
    </source>
</evidence>
<protein>
    <submittedName>
        <fullName evidence="19">Niemann-Pick C1 protein-like</fullName>
    </submittedName>
</protein>
<dbReference type="InterPro" id="IPR053958">
    <property type="entry name" value="HMGCR/SNAP/NPC1-like_SSD"/>
</dbReference>
<feature type="transmembrane region" description="Helical" evidence="16">
    <location>
        <begin position="654"/>
        <end position="676"/>
    </location>
</feature>
<dbReference type="Proteomes" id="UP000192247">
    <property type="component" value="Unassembled WGS sequence"/>
</dbReference>
<dbReference type="InterPro" id="IPR053956">
    <property type="entry name" value="NPC1_MLD"/>
</dbReference>
<dbReference type="InterPro" id="IPR000731">
    <property type="entry name" value="SSD"/>
</dbReference>
<evidence type="ECO:0000256" key="9">
    <source>
        <dbReference type="ARBA" id="ARBA00023098"/>
    </source>
</evidence>
<dbReference type="InParanoid" id="A0A1V9XBX1"/>
<keyword evidence="14" id="KW-0753">Steroid metabolism</keyword>
<keyword evidence="11" id="KW-1015">Disulfide bond</keyword>
<keyword evidence="10 16" id="KW-0472">Membrane</keyword>
<feature type="transmembrane region" description="Helical" evidence="16">
    <location>
        <begin position="334"/>
        <end position="356"/>
    </location>
</feature>
<feature type="transmembrane region" description="Helical" evidence="16">
    <location>
        <begin position="731"/>
        <end position="755"/>
    </location>
</feature>
<dbReference type="FunCoup" id="A0A1V9XBX1">
    <property type="interactions" value="862"/>
</dbReference>
<dbReference type="Gene3D" id="1.20.1640.10">
    <property type="entry name" value="Multidrug efflux transporter AcrB transmembrane domain"/>
    <property type="match status" value="2"/>
</dbReference>
<keyword evidence="20" id="KW-1185">Reference proteome</keyword>
<dbReference type="AlphaFoldDB" id="A0A1V9XBX1"/>
<dbReference type="Pfam" id="PF16414">
    <property type="entry name" value="NPC1_N"/>
    <property type="match status" value="1"/>
</dbReference>
<dbReference type="NCBIfam" id="TIGR00917">
    <property type="entry name" value="2A060601"/>
    <property type="match status" value="1"/>
</dbReference>
<evidence type="ECO:0000313" key="19">
    <source>
        <dbReference type="EMBL" id="OQR71017.1"/>
    </source>
</evidence>
<name>A0A1V9XBX1_9ACAR</name>
<evidence type="ECO:0000256" key="11">
    <source>
        <dbReference type="ARBA" id="ARBA00023157"/>
    </source>
</evidence>
<feature type="transmembrane region" description="Helical" evidence="16">
    <location>
        <begin position="1195"/>
        <end position="1218"/>
    </location>
</feature>
<organism evidence="19 20">
    <name type="scientific">Tropilaelaps mercedesae</name>
    <dbReference type="NCBI Taxonomy" id="418985"/>
    <lineage>
        <taxon>Eukaryota</taxon>
        <taxon>Metazoa</taxon>
        <taxon>Ecdysozoa</taxon>
        <taxon>Arthropoda</taxon>
        <taxon>Chelicerata</taxon>
        <taxon>Arachnida</taxon>
        <taxon>Acari</taxon>
        <taxon>Parasitiformes</taxon>
        <taxon>Mesostigmata</taxon>
        <taxon>Gamasina</taxon>
        <taxon>Dermanyssoidea</taxon>
        <taxon>Laelapidae</taxon>
        <taxon>Tropilaelaps</taxon>
    </lineage>
</organism>
<dbReference type="GO" id="GO:0005319">
    <property type="term" value="F:lipid transporter activity"/>
    <property type="evidence" value="ECO:0007669"/>
    <property type="project" value="InterPro"/>
</dbReference>
<evidence type="ECO:0000313" key="20">
    <source>
        <dbReference type="Proteomes" id="UP000192247"/>
    </source>
</evidence>
<dbReference type="GO" id="GO:0005886">
    <property type="term" value="C:plasma membrane"/>
    <property type="evidence" value="ECO:0007669"/>
    <property type="project" value="TreeGrafter"/>
</dbReference>
<evidence type="ECO:0000256" key="5">
    <source>
        <dbReference type="ARBA" id="ARBA00022692"/>
    </source>
</evidence>
<evidence type="ECO:0000256" key="14">
    <source>
        <dbReference type="ARBA" id="ARBA00023221"/>
    </source>
</evidence>
<dbReference type="PROSITE" id="PS50156">
    <property type="entry name" value="SSD"/>
    <property type="match status" value="1"/>
</dbReference>
<feature type="transmembrane region" description="Helical" evidence="16">
    <location>
        <begin position="259"/>
        <end position="285"/>
    </location>
</feature>
<feature type="domain" description="SSD" evidence="18">
    <location>
        <begin position="590"/>
        <end position="755"/>
    </location>
</feature>
<feature type="transmembrane region" description="Helical" evidence="16">
    <location>
        <begin position="697"/>
        <end position="719"/>
    </location>
</feature>
<evidence type="ECO:0000256" key="8">
    <source>
        <dbReference type="ARBA" id="ARBA00023055"/>
    </source>
</evidence>
<accession>A0A1V9XBX1</accession>
<dbReference type="GO" id="GO:0042632">
    <property type="term" value="P:cholesterol homeostasis"/>
    <property type="evidence" value="ECO:0007669"/>
    <property type="project" value="TreeGrafter"/>
</dbReference>
<evidence type="ECO:0000256" key="3">
    <source>
        <dbReference type="ARBA" id="ARBA00022448"/>
    </source>
</evidence>
<gene>
    <name evidence="19" type="ORF">BIW11_01579</name>
</gene>
<keyword evidence="12" id="KW-1207">Sterol metabolism</keyword>
<evidence type="ECO:0000256" key="7">
    <source>
        <dbReference type="ARBA" id="ARBA00022989"/>
    </source>
</evidence>
<keyword evidence="7 16" id="KW-1133">Transmembrane helix</keyword>
<evidence type="ECO:0000256" key="12">
    <source>
        <dbReference type="ARBA" id="ARBA00023166"/>
    </source>
</evidence>
<feature type="transmembrane region" description="Helical" evidence="16">
    <location>
        <begin position="591"/>
        <end position="612"/>
    </location>
</feature>
<feature type="transmembrane region" description="Helical" evidence="16">
    <location>
        <begin position="806"/>
        <end position="826"/>
    </location>
</feature>
<feature type="signal peptide" evidence="17">
    <location>
        <begin position="1"/>
        <end position="19"/>
    </location>
</feature>
<dbReference type="InterPro" id="IPR004765">
    <property type="entry name" value="NPC1-like"/>
</dbReference>
<evidence type="ECO:0000256" key="2">
    <source>
        <dbReference type="ARBA" id="ARBA00005585"/>
    </source>
</evidence>
<dbReference type="Pfam" id="PF12349">
    <property type="entry name" value="Sterol-sensing"/>
    <property type="match status" value="1"/>
</dbReference>
<keyword evidence="3" id="KW-0813">Transport</keyword>
<sequence>MHLGTSLCTVITLAVSASGECAFKGKCATVSQNPVPCVAENQDRRPQPLDSAAQFKNLQRVCPDFADQNQPLCCDPGSVDSLLTSLNSMDALIGVCPSCYVNMARIFCQMICSPNQNKFMDVTSWSVVNTTEYGNKMLKSINYYLEKEYIDDAFKSCSEVIAPQGGLVISFLCGPFGSACTPTLLLKFMGSSPFPSPFKINFAFTAPAPFVPLALNATKCSEAPFNGRYACACSDCVDTCPAYPPLPVDQEALIMGIDAWYFATIIAFGIVIVIFVSIVIIRYVAKTPSEALLFTRFTNDINTAEFREQPSTERSALTCAFEGLGLVCASYPRLVIALGVAIIVLCSLGNVNFTIITDPVELWSSPSSDARLQKNYYDEHLGPFHRIEQVIIANRGGSMFNYINETRNMQYEFGPVFEKNFFLDVLHLQEDIMAIKGRVNNKFVSLDDICFKPIGTKCAIQSAANWFQNNETHIISPNYLDHIADCINSATLTSNEDDVLHIGCLGDFGGPSLSYVALGGYNGTDALKAHTMILTFLVNNHLGNEKNKNAIAWERAFIDFMKNYSHPNMSVSFMSESSISDELERESVSEIATIVISYIVMFLYVSFALGRYRSWSTVFLNSQIMMGITGVLLVFGSIISSIGIFSLLGVSSTLIIFEVIPFLVLAVGVDNIFILVQTFQRTKRRDGESIEVHVARVLGMVGPSILLASTSECTCFFLSAITDMPAVKKFALYAGVALFIDFLLQITVFVALLTLDAQRQESYRLDILCCIKAKKHLENDEDEDFPESFLYRLIKGYYAPLLNSSVFRNGIFVTFIAWLFLSMAVIHKIDIGLDQEISMPTDSYLQDYFLSLKQYLHVGPPVYFVVKDKYNYSEPKNQNLLGSFNGSSGFSLVNQVRQASRLANETHIAAHSMSWIDDYFGWTTHCCHENQYTHERCFDNKKNCTRCPTDAGRPIPFTRHIEDFLSENPDAQCPKAGHAAYRNAVEVKNSSEGYEIRATSFMTYHTVLKSSVDYIEALQGGRIVSGRIEEKMRKFYVGDPNEVEVFPYSVFYVYYEQYLSVWRNTITTLLLAFCGVFIITLSLMRQRVVPALAICLTNLMIIIDLMGVMYFYSISLNAVSMVNLVMCVGISVEFCAHITKAFYSDTQGTSVERAIVVVSETGSSVLSGITMTKFIGVLVLAWAKSQLFVVFYFRMYLSIVLIGSLHGLVFLPVLLAMFGSSTSKARRITDLSNASQTE</sequence>
<feature type="transmembrane region" description="Helical" evidence="16">
    <location>
        <begin position="624"/>
        <end position="648"/>
    </location>
</feature>
<evidence type="ECO:0000259" key="18">
    <source>
        <dbReference type="PROSITE" id="PS50156"/>
    </source>
</evidence>
<dbReference type="GO" id="GO:0015485">
    <property type="term" value="F:cholesterol binding"/>
    <property type="evidence" value="ECO:0007669"/>
    <property type="project" value="TreeGrafter"/>
</dbReference>
<comment type="subcellular location">
    <subcellularLocation>
        <location evidence="1">Endomembrane system</location>
        <topology evidence="1">Multi-pass membrane protein</topology>
    </subcellularLocation>
</comment>
<dbReference type="InterPro" id="IPR032190">
    <property type="entry name" value="NPC1_N"/>
</dbReference>
<evidence type="ECO:0000256" key="4">
    <source>
        <dbReference type="ARBA" id="ARBA00022548"/>
    </source>
</evidence>
<feature type="transmembrane region" description="Helical" evidence="16">
    <location>
        <begin position="1066"/>
        <end position="1084"/>
    </location>
</feature>
<evidence type="ECO:0000256" key="1">
    <source>
        <dbReference type="ARBA" id="ARBA00004127"/>
    </source>
</evidence>